<dbReference type="PANTHER" id="PTHR24567">
    <property type="entry name" value="CRP FAMILY TRANSCRIPTIONAL REGULATORY PROTEIN"/>
    <property type="match status" value="1"/>
</dbReference>
<dbReference type="InterPro" id="IPR014710">
    <property type="entry name" value="RmlC-like_jellyroll"/>
</dbReference>
<organism evidence="6">
    <name type="scientific">mine drainage metagenome</name>
    <dbReference type="NCBI Taxonomy" id="410659"/>
    <lineage>
        <taxon>unclassified sequences</taxon>
        <taxon>metagenomes</taxon>
        <taxon>ecological metagenomes</taxon>
    </lineage>
</organism>
<keyword evidence="2" id="KW-0238">DNA-binding</keyword>
<sequence>MDKAASTRADVTALFRKSDGLLGKLLASLTPEAADQLSAHATLRDVPTGSIVVENGQVSSEIGYVIEGMLGMVQVVDSLRWHIVGLLVPTDIYGRLFDGPGSYRLEALSPTKLLVFPRAEFEQVLRTHPKIERMFLVHLLDEIDAAREWLLLISGRTVVNRVASFLIILARRARTAAQPRPITLRVPLNRMDLAHYLGARKETLSRAFRELEDKGILRIINSQIFEILDLEALSDASGDDLSIDEP</sequence>
<dbReference type="InterPro" id="IPR018490">
    <property type="entry name" value="cNMP-bd_dom_sf"/>
</dbReference>
<dbReference type="GO" id="GO:0003677">
    <property type="term" value="F:DNA binding"/>
    <property type="evidence" value="ECO:0007669"/>
    <property type="project" value="UniProtKB-KW"/>
</dbReference>
<dbReference type="GO" id="GO:0003700">
    <property type="term" value="F:DNA-binding transcription factor activity"/>
    <property type="evidence" value="ECO:0007669"/>
    <property type="project" value="TreeGrafter"/>
</dbReference>
<dbReference type="EMBL" id="MLJW01004512">
    <property type="protein sequence ID" value="OIQ69826.1"/>
    <property type="molecule type" value="Genomic_DNA"/>
</dbReference>
<proteinExistence type="predicted"/>
<dbReference type="InterPro" id="IPR036388">
    <property type="entry name" value="WH-like_DNA-bd_sf"/>
</dbReference>
<dbReference type="SMART" id="SM00100">
    <property type="entry name" value="cNMP"/>
    <property type="match status" value="1"/>
</dbReference>
<evidence type="ECO:0000313" key="6">
    <source>
        <dbReference type="EMBL" id="OIQ69826.1"/>
    </source>
</evidence>
<dbReference type="AlphaFoldDB" id="A0A1J5PF31"/>
<dbReference type="Gene3D" id="2.60.120.10">
    <property type="entry name" value="Jelly Rolls"/>
    <property type="match status" value="1"/>
</dbReference>
<protein>
    <submittedName>
        <fullName evidence="6">Nitrogen fixation regulation protein FixK</fullName>
    </submittedName>
</protein>
<dbReference type="SMART" id="SM00419">
    <property type="entry name" value="HTH_CRP"/>
    <property type="match status" value="1"/>
</dbReference>
<dbReference type="Pfam" id="PF13545">
    <property type="entry name" value="HTH_Crp_2"/>
    <property type="match status" value="1"/>
</dbReference>
<keyword evidence="1" id="KW-0805">Transcription regulation</keyword>
<feature type="domain" description="Cyclic nucleotide-binding" evidence="4">
    <location>
        <begin position="25"/>
        <end position="142"/>
    </location>
</feature>
<dbReference type="InterPro" id="IPR050397">
    <property type="entry name" value="Env_Response_Regulators"/>
</dbReference>
<gene>
    <name evidence="6" type="primary">fixK_6</name>
    <name evidence="6" type="ORF">GALL_485690</name>
</gene>
<dbReference type="SUPFAM" id="SSF51206">
    <property type="entry name" value="cAMP-binding domain-like"/>
    <property type="match status" value="1"/>
</dbReference>
<dbReference type="SUPFAM" id="SSF46785">
    <property type="entry name" value="Winged helix' DNA-binding domain"/>
    <property type="match status" value="1"/>
</dbReference>
<dbReference type="Pfam" id="PF00027">
    <property type="entry name" value="cNMP_binding"/>
    <property type="match status" value="1"/>
</dbReference>
<evidence type="ECO:0000256" key="1">
    <source>
        <dbReference type="ARBA" id="ARBA00023015"/>
    </source>
</evidence>
<name>A0A1J5PF31_9ZZZZ</name>
<feature type="domain" description="HTH crp-type" evidence="5">
    <location>
        <begin position="156"/>
        <end position="231"/>
    </location>
</feature>
<dbReference type="InterPro" id="IPR000595">
    <property type="entry name" value="cNMP-bd_dom"/>
</dbReference>
<keyword evidence="3" id="KW-0804">Transcription</keyword>
<dbReference type="InterPro" id="IPR012318">
    <property type="entry name" value="HTH_CRP"/>
</dbReference>
<dbReference type="GO" id="GO:0005829">
    <property type="term" value="C:cytosol"/>
    <property type="evidence" value="ECO:0007669"/>
    <property type="project" value="TreeGrafter"/>
</dbReference>
<reference evidence="6" key="1">
    <citation type="submission" date="2016-10" db="EMBL/GenBank/DDBJ databases">
        <title>Sequence of Gallionella enrichment culture.</title>
        <authorList>
            <person name="Poehlein A."/>
            <person name="Muehling M."/>
            <person name="Daniel R."/>
        </authorList>
    </citation>
    <scope>NUCLEOTIDE SEQUENCE</scope>
</reference>
<dbReference type="PROSITE" id="PS50042">
    <property type="entry name" value="CNMP_BINDING_3"/>
    <property type="match status" value="1"/>
</dbReference>
<dbReference type="PROSITE" id="PS51063">
    <property type="entry name" value="HTH_CRP_2"/>
    <property type="match status" value="1"/>
</dbReference>
<dbReference type="CDD" id="cd00092">
    <property type="entry name" value="HTH_CRP"/>
    <property type="match status" value="1"/>
</dbReference>
<evidence type="ECO:0000259" key="4">
    <source>
        <dbReference type="PROSITE" id="PS50042"/>
    </source>
</evidence>
<dbReference type="PRINTS" id="PR00034">
    <property type="entry name" value="HTHCRP"/>
</dbReference>
<dbReference type="CDD" id="cd00038">
    <property type="entry name" value="CAP_ED"/>
    <property type="match status" value="1"/>
</dbReference>
<dbReference type="PANTHER" id="PTHR24567:SF74">
    <property type="entry name" value="HTH-TYPE TRANSCRIPTIONAL REGULATOR ARCR"/>
    <property type="match status" value="1"/>
</dbReference>
<comment type="caution">
    <text evidence="6">The sequence shown here is derived from an EMBL/GenBank/DDBJ whole genome shotgun (WGS) entry which is preliminary data.</text>
</comment>
<accession>A0A1J5PF31</accession>
<evidence type="ECO:0000256" key="2">
    <source>
        <dbReference type="ARBA" id="ARBA00023125"/>
    </source>
</evidence>
<dbReference type="Gene3D" id="1.10.10.10">
    <property type="entry name" value="Winged helix-like DNA-binding domain superfamily/Winged helix DNA-binding domain"/>
    <property type="match status" value="1"/>
</dbReference>
<dbReference type="InterPro" id="IPR036390">
    <property type="entry name" value="WH_DNA-bd_sf"/>
</dbReference>
<evidence type="ECO:0000256" key="3">
    <source>
        <dbReference type="ARBA" id="ARBA00023163"/>
    </source>
</evidence>
<evidence type="ECO:0000259" key="5">
    <source>
        <dbReference type="PROSITE" id="PS51063"/>
    </source>
</evidence>